<dbReference type="PANTHER" id="PTHR46609:SF6">
    <property type="entry name" value="EXONUCLEASE, PHAGE-TYPE_RECB, C-TERMINAL DOMAIN-CONTAINING PROTEIN-RELATED"/>
    <property type="match status" value="1"/>
</dbReference>
<organism evidence="2 3">
    <name type="scientific">Caedimonas varicaedens</name>
    <dbReference type="NCBI Taxonomy" id="1629334"/>
    <lineage>
        <taxon>Bacteria</taxon>
        <taxon>Pseudomonadati</taxon>
        <taxon>Pseudomonadota</taxon>
        <taxon>Alphaproteobacteria</taxon>
        <taxon>Holosporales</taxon>
        <taxon>Caedimonadaceae</taxon>
        <taxon>Caedimonas</taxon>
    </lineage>
</organism>
<dbReference type="Proteomes" id="UP000036771">
    <property type="component" value="Unassembled WGS sequence"/>
</dbReference>
<name>A0A0K8MBL5_9PROT</name>
<dbReference type="InterPro" id="IPR011335">
    <property type="entry name" value="Restrct_endonuc-II-like"/>
</dbReference>
<dbReference type="Gene3D" id="3.90.320.10">
    <property type="match status" value="1"/>
</dbReference>
<keyword evidence="3" id="KW-1185">Reference proteome</keyword>
<reference evidence="2 3" key="1">
    <citation type="submission" date="2015-03" db="EMBL/GenBank/DDBJ databases">
        <title>Caedibacter varicaedens, whole genome shotgun sequence.</title>
        <authorList>
            <person name="Suzuki H."/>
            <person name="Dapper A.L."/>
            <person name="Gibson A.K."/>
            <person name="Jackson C."/>
            <person name="Lee H."/>
            <person name="Pejaver V.R."/>
            <person name="Doak T."/>
            <person name="Lynch M."/>
        </authorList>
    </citation>
    <scope>NUCLEOTIDE SEQUENCE [LARGE SCALE GENOMIC DNA]</scope>
</reference>
<evidence type="ECO:0000313" key="3">
    <source>
        <dbReference type="Proteomes" id="UP000036771"/>
    </source>
</evidence>
<proteinExistence type="predicted"/>
<evidence type="ECO:0000259" key="1">
    <source>
        <dbReference type="Pfam" id="PF09588"/>
    </source>
</evidence>
<feature type="domain" description="YqaJ viral recombinase" evidence="1">
    <location>
        <begin position="2"/>
        <end position="138"/>
    </location>
</feature>
<dbReference type="PANTHER" id="PTHR46609">
    <property type="entry name" value="EXONUCLEASE, PHAGE-TYPE/RECB, C-TERMINAL DOMAIN-CONTAINING PROTEIN"/>
    <property type="match status" value="1"/>
</dbReference>
<comment type="caution">
    <text evidence="2">The sequence shown here is derived from an EMBL/GenBank/DDBJ whole genome shotgun (WGS) entry which is preliminary data.</text>
</comment>
<dbReference type="STRING" id="1629334.Cva_00542"/>
<gene>
    <name evidence="2" type="ORF">Cva_00542</name>
</gene>
<dbReference type="InterPro" id="IPR011604">
    <property type="entry name" value="PDDEXK-like_dom_sf"/>
</dbReference>
<dbReference type="Pfam" id="PF09588">
    <property type="entry name" value="YqaJ"/>
    <property type="match status" value="1"/>
</dbReference>
<sequence length="278" mass="31472">MALGLSPWKSPYELYIEKTTNDPLSLQTATTTLQEWGHRLENIVALKYQNETGYAVVPGFKCHYLKYPFLTASPDRLVYTKDGHGKALRGLEIKTVDAFCREKWGTSGTTWDGVDINQCPIPYHYYIQVVAYIAVLGMDTWDLAVLIGGNDYRVYTFMRNLDVEDKILEEARAFWEGFVVQKVAPPIDFMSEGVQRLISKLNTPLQDVETFLDQHWTDKVKHLMDTSEMATLATKKVKEMKAELRHFMGDASIAKLQGGGAVCVKIARDGSARMSFKV</sequence>
<evidence type="ECO:0000313" key="2">
    <source>
        <dbReference type="EMBL" id="GAO97901.1"/>
    </source>
</evidence>
<dbReference type="InterPro" id="IPR019080">
    <property type="entry name" value="YqaJ_viral_recombinase"/>
</dbReference>
<protein>
    <submittedName>
        <fullName evidence="2">YqaJ-like viral recombinase domain protein</fullName>
    </submittedName>
</protein>
<dbReference type="AlphaFoldDB" id="A0A0K8MBL5"/>
<dbReference type="InterPro" id="IPR051703">
    <property type="entry name" value="NF-kappa-B_Signaling_Reg"/>
</dbReference>
<accession>A0A0K8MBL5</accession>
<dbReference type="EMBL" id="BBVC01000020">
    <property type="protein sequence ID" value="GAO97901.1"/>
    <property type="molecule type" value="Genomic_DNA"/>
</dbReference>
<dbReference type="SUPFAM" id="SSF52980">
    <property type="entry name" value="Restriction endonuclease-like"/>
    <property type="match status" value="1"/>
</dbReference>